<gene>
    <name evidence="1" type="ORF">UFOVP711_21</name>
</gene>
<reference evidence="1" key="1">
    <citation type="submission" date="2020-04" db="EMBL/GenBank/DDBJ databases">
        <authorList>
            <person name="Chiriac C."/>
            <person name="Salcher M."/>
            <person name="Ghai R."/>
            <person name="Kavagutti S V."/>
        </authorList>
    </citation>
    <scope>NUCLEOTIDE SEQUENCE</scope>
</reference>
<name>A0A6J5NNJ0_9CAUD</name>
<protein>
    <submittedName>
        <fullName evidence="1">Uncharacterized protein</fullName>
    </submittedName>
</protein>
<proteinExistence type="predicted"/>
<organism evidence="1">
    <name type="scientific">uncultured Caudovirales phage</name>
    <dbReference type="NCBI Taxonomy" id="2100421"/>
    <lineage>
        <taxon>Viruses</taxon>
        <taxon>Duplodnaviria</taxon>
        <taxon>Heunggongvirae</taxon>
        <taxon>Uroviricota</taxon>
        <taxon>Caudoviricetes</taxon>
        <taxon>Peduoviridae</taxon>
        <taxon>Maltschvirus</taxon>
        <taxon>Maltschvirus maltsch</taxon>
    </lineage>
</organism>
<dbReference type="EMBL" id="LR796677">
    <property type="protein sequence ID" value="CAB4158725.1"/>
    <property type="molecule type" value="Genomic_DNA"/>
</dbReference>
<evidence type="ECO:0000313" key="1">
    <source>
        <dbReference type="EMBL" id="CAB4158725.1"/>
    </source>
</evidence>
<sequence length="155" mass="17830">MRTIYDERTGEIPADQSQEACKARAFTMRNTQCASADLPEEWESIHDATLEQKCNRLATVNTGKWEFARSLAQQFKDKGALSEKQLVWVDRLYREHAEINRIVRRVRATHEWTAVGAITHNLNTVLGTYAISNFHKCDRCGEWGETYESNNYSGD</sequence>
<accession>A0A6J5NNJ0</accession>